<dbReference type="Gene3D" id="3.40.190.10">
    <property type="entry name" value="Periplasmic binding protein-like II"/>
    <property type="match status" value="2"/>
</dbReference>
<accession>A0A926DKA4</accession>
<dbReference type="PANTHER" id="PTHR30222">
    <property type="entry name" value="SPERMIDINE/PUTRESCINE-BINDING PERIPLASMIC PROTEIN"/>
    <property type="match status" value="1"/>
</dbReference>
<dbReference type="InterPro" id="IPR006059">
    <property type="entry name" value="SBP"/>
</dbReference>
<evidence type="ECO:0000256" key="4">
    <source>
        <dbReference type="ARBA" id="ARBA00022764"/>
    </source>
</evidence>
<dbReference type="Proteomes" id="UP000611762">
    <property type="component" value="Unassembled WGS sequence"/>
</dbReference>
<dbReference type="PROSITE" id="PS51257">
    <property type="entry name" value="PROKAR_LIPOPROTEIN"/>
    <property type="match status" value="1"/>
</dbReference>
<evidence type="ECO:0000256" key="6">
    <source>
        <dbReference type="SAM" id="SignalP"/>
    </source>
</evidence>
<dbReference type="SUPFAM" id="SSF53850">
    <property type="entry name" value="Periplasmic binding protein-like II"/>
    <property type="match status" value="1"/>
</dbReference>
<sequence length="344" mass="38896">MKKIIALVLAVTLCSAVFSGCGGDPKKVVKVYNAAEYIAEGVIEEFEKETGYKVVYSEFASNEDMYTKIKTTSYDVLVPSDYMIDKLVKEDLIQPLNYDNIPNYQYIDETFKSPYYDENDQYSVPYMWSTVGILYDGDKVTDEVDDMSIMWNEKYSGKIFMLDSVRDTMGMTLKKLGFSVNTENDSELAQAKEELLKQRPLILGYVTDEVKDKIISGEGYLGLVYSGEAGKAMEEKDSLKYAIPNNGTIYCVDAMVVPKSAENKDGAEAFINFMQRPDIAARNAQETCYGITNTQGRDQLPDEVKNNKGLYPDNDVLERSEMLQSEGNINQKYLEIWNEITASH</sequence>
<dbReference type="RefSeq" id="WP_249311671.1">
    <property type="nucleotide sequence ID" value="NZ_JACRSU010000002.1"/>
</dbReference>
<feature type="binding site" evidence="5">
    <location>
        <position position="82"/>
    </location>
    <ligand>
        <name>spermidine</name>
        <dbReference type="ChEBI" id="CHEBI:57834"/>
    </ligand>
</feature>
<feature type="binding site" evidence="5">
    <location>
        <position position="36"/>
    </location>
    <ligand>
        <name>spermidine</name>
        <dbReference type="ChEBI" id="CHEBI:57834"/>
    </ligand>
</feature>
<dbReference type="AlphaFoldDB" id="A0A926DKA4"/>
<protein>
    <submittedName>
        <fullName evidence="7">Spermidine/putrescine ABC transporter substrate-binding protein</fullName>
    </submittedName>
</protein>
<keyword evidence="8" id="KW-1185">Reference proteome</keyword>
<evidence type="ECO:0000256" key="1">
    <source>
        <dbReference type="ARBA" id="ARBA00004418"/>
    </source>
</evidence>
<dbReference type="CDD" id="cd13590">
    <property type="entry name" value="PBP2_PotD_PotF_like"/>
    <property type="match status" value="1"/>
</dbReference>
<comment type="caution">
    <text evidence="7">The sequence shown here is derived from an EMBL/GenBank/DDBJ whole genome shotgun (WGS) entry which is preliminary data.</text>
</comment>
<dbReference type="EMBL" id="JACRSU010000002">
    <property type="protein sequence ID" value="MBC8540488.1"/>
    <property type="molecule type" value="Genomic_DNA"/>
</dbReference>
<reference evidence="7" key="1">
    <citation type="submission" date="2020-08" db="EMBL/GenBank/DDBJ databases">
        <title>Genome public.</title>
        <authorList>
            <person name="Liu C."/>
            <person name="Sun Q."/>
        </authorList>
    </citation>
    <scope>NUCLEOTIDE SEQUENCE</scope>
    <source>
        <strain evidence="7">H8</strain>
    </source>
</reference>
<dbReference type="PIRSF" id="PIRSF019574">
    <property type="entry name" value="Periplasmic_polyamine_BP"/>
    <property type="match status" value="1"/>
</dbReference>
<dbReference type="GO" id="GO:0019808">
    <property type="term" value="F:polyamine binding"/>
    <property type="evidence" value="ECO:0007669"/>
    <property type="project" value="InterPro"/>
</dbReference>
<dbReference type="GO" id="GO:0015846">
    <property type="term" value="P:polyamine transport"/>
    <property type="evidence" value="ECO:0007669"/>
    <property type="project" value="InterPro"/>
</dbReference>
<proteinExistence type="predicted"/>
<dbReference type="GO" id="GO:0042597">
    <property type="term" value="C:periplasmic space"/>
    <property type="evidence" value="ECO:0007669"/>
    <property type="project" value="UniProtKB-SubCell"/>
</dbReference>
<comment type="subcellular location">
    <subcellularLocation>
        <location evidence="1">Periplasm</location>
    </subcellularLocation>
</comment>
<feature type="chain" id="PRO_5039387756" evidence="6">
    <location>
        <begin position="20"/>
        <end position="344"/>
    </location>
</feature>
<organism evidence="7 8">
    <name type="scientific">Congzhengia minquanensis</name>
    <dbReference type="NCBI Taxonomy" id="2763657"/>
    <lineage>
        <taxon>Bacteria</taxon>
        <taxon>Bacillati</taxon>
        <taxon>Bacillota</taxon>
        <taxon>Clostridia</taxon>
        <taxon>Eubacteriales</taxon>
        <taxon>Oscillospiraceae</taxon>
        <taxon>Congzhengia</taxon>
    </lineage>
</organism>
<keyword evidence="4" id="KW-0574">Periplasm</keyword>
<keyword evidence="3 6" id="KW-0732">Signal</keyword>
<name>A0A926DKA4_9FIRM</name>
<dbReference type="InterPro" id="IPR001188">
    <property type="entry name" value="Sperm_putr-bd"/>
</dbReference>
<evidence type="ECO:0000313" key="8">
    <source>
        <dbReference type="Proteomes" id="UP000611762"/>
    </source>
</evidence>
<evidence type="ECO:0000256" key="5">
    <source>
        <dbReference type="PIRSR" id="PIRSR019574-1"/>
    </source>
</evidence>
<gene>
    <name evidence="7" type="ORF">H8698_05805</name>
</gene>
<evidence type="ECO:0000256" key="2">
    <source>
        <dbReference type="ARBA" id="ARBA00022448"/>
    </source>
</evidence>
<dbReference type="PRINTS" id="PR00909">
    <property type="entry name" value="SPERMDNBNDNG"/>
</dbReference>
<keyword evidence="2" id="KW-0813">Transport</keyword>
<dbReference type="Pfam" id="PF13416">
    <property type="entry name" value="SBP_bac_8"/>
    <property type="match status" value="1"/>
</dbReference>
<evidence type="ECO:0000256" key="3">
    <source>
        <dbReference type="ARBA" id="ARBA00022729"/>
    </source>
</evidence>
<feature type="signal peptide" evidence="6">
    <location>
        <begin position="1"/>
        <end position="19"/>
    </location>
</feature>
<dbReference type="PANTHER" id="PTHR30222:SF17">
    <property type="entry name" value="SPERMIDINE_PUTRESCINE-BINDING PERIPLASMIC PROTEIN"/>
    <property type="match status" value="1"/>
</dbReference>
<evidence type="ECO:0000313" key="7">
    <source>
        <dbReference type="EMBL" id="MBC8540488.1"/>
    </source>
</evidence>